<feature type="domain" description="DNA-binding protein H-NS-like C-terminal" evidence="6">
    <location>
        <begin position="126"/>
        <end position="160"/>
    </location>
</feature>
<dbReference type="GO" id="GO:0000976">
    <property type="term" value="F:transcription cis-regulatory region binding"/>
    <property type="evidence" value="ECO:0007669"/>
    <property type="project" value="TreeGrafter"/>
</dbReference>
<keyword evidence="3" id="KW-0963">Cytoplasm</keyword>
<accession>A0A1H7D113</accession>
<sequence length="193" mass="21374">MSGCNGCATIAASRTSRTRIHSAPAPEPRPLIRGLKRDTCCINLLLEAAVALPGLAQLSRSNPIQTGYPQIMWKNRRTVFTDGNDMDERKRDSMIAYLRHRMEEYGIEPDDLASAIAGDQARQKPARYQNATGGTWTGDGEMPQWLKQAISAGQRLEHFESAPASPMPDTQRTTINWRDDPFAGSPLARQHAN</sequence>
<dbReference type="Pfam" id="PF00816">
    <property type="entry name" value="Histone_HNS"/>
    <property type="match status" value="1"/>
</dbReference>
<dbReference type="AlphaFoldDB" id="A0A1H7D113"/>
<keyword evidence="4" id="KW-0238">DNA-binding</keyword>
<dbReference type="EMBL" id="FNYE01000023">
    <property type="protein sequence ID" value="SEJ91785.1"/>
    <property type="molecule type" value="Genomic_DNA"/>
</dbReference>
<dbReference type="GO" id="GO:0003680">
    <property type="term" value="F:minor groove of adenine-thymine-rich DNA binding"/>
    <property type="evidence" value="ECO:0007669"/>
    <property type="project" value="TreeGrafter"/>
</dbReference>
<dbReference type="GO" id="GO:0003681">
    <property type="term" value="F:bent DNA binding"/>
    <property type="evidence" value="ECO:0007669"/>
    <property type="project" value="TreeGrafter"/>
</dbReference>
<dbReference type="SUPFAM" id="SSF81273">
    <property type="entry name" value="H-NS histone-like proteins"/>
    <property type="match status" value="1"/>
</dbReference>
<dbReference type="PANTHER" id="PTHR38097">
    <property type="match status" value="1"/>
</dbReference>
<evidence type="ECO:0000256" key="4">
    <source>
        <dbReference type="ARBA" id="ARBA00023125"/>
    </source>
</evidence>
<dbReference type="Gene3D" id="4.10.430.10">
    <property type="entry name" value="Histone-like protein H-NS, C-terminal domain"/>
    <property type="match status" value="1"/>
</dbReference>
<evidence type="ECO:0000313" key="7">
    <source>
        <dbReference type="EMBL" id="SEJ91785.1"/>
    </source>
</evidence>
<reference evidence="8" key="1">
    <citation type="submission" date="2016-10" db="EMBL/GenBank/DDBJ databases">
        <authorList>
            <person name="Varghese N."/>
            <person name="Submissions S."/>
        </authorList>
    </citation>
    <scope>NUCLEOTIDE SEQUENCE [LARGE SCALE GENOMIC DNA]</scope>
    <source>
        <strain evidence="8">LMG 26031</strain>
    </source>
</reference>
<dbReference type="GO" id="GO:0005829">
    <property type="term" value="C:cytosol"/>
    <property type="evidence" value="ECO:0007669"/>
    <property type="project" value="TreeGrafter"/>
</dbReference>
<dbReference type="InterPro" id="IPR037150">
    <property type="entry name" value="H-NS_C_dom_sf"/>
</dbReference>
<comment type="similarity">
    <text evidence="2">Belongs to the histone-like protein H-NS family.</text>
</comment>
<dbReference type="PANTHER" id="PTHR38097:SF2">
    <property type="entry name" value="DNA-BINDING PROTEIN STPA"/>
    <property type="match status" value="1"/>
</dbReference>
<evidence type="ECO:0000259" key="6">
    <source>
        <dbReference type="Pfam" id="PF00816"/>
    </source>
</evidence>
<evidence type="ECO:0000256" key="2">
    <source>
        <dbReference type="ARBA" id="ARBA00010610"/>
    </source>
</evidence>
<dbReference type="InterPro" id="IPR027444">
    <property type="entry name" value="H-NS_C_dom"/>
</dbReference>
<dbReference type="GO" id="GO:0009295">
    <property type="term" value="C:nucleoid"/>
    <property type="evidence" value="ECO:0007669"/>
    <property type="project" value="UniProtKB-SubCell"/>
</dbReference>
<proteinExistence type="inferred from homology"/>
<feature type="region of interest" description="Disordered" evidence="5">
    <location>
        <begin position="160"/>
        <end position="193"/>
    </location>
</feature>
<name>A0A1H7D113_9BURK</name>
<keyword evidence="8" id="KW-1185">Reference proteome</keyword>
<protein>
    <submittedName>
        <fullName evidence="7">H-NS histone family protein</fullName>
    </submittedName>
</protein>
<organism evidence="7 8">
    <name type="scientific">Paraburkholderia diazotrophica</name>
    <dbReference type="NCBI Taxonomy" id="667676"/>
    <lineage>
        <taxon>Bacteria</taxon>
        <taxon>Pseudomonadati</taxon>
        <taxon>Pseudomonadota</taxon>
        <taxon>Betaproteobacteria</taxon>
        <taxon>Burkholderiales</taxon>
        <taxon>Burkholderiaceae</taxon>
        <taxon>Paraburkholderia</taxon>
    </lineage>
</organism>
<comment type="subcellular location">
    <subcellularLocation>
        <location evidence="1">Cytoplasm</location>
        <location evidence="1">Nucleoid</location>
    </subcellularLocation>
</comment>
<dbReference type="Proteomes" id="UP000198866">
    <property type="component" value="Unassembled WGS sequence"/>
</dbReference>
<evidence type="ECO:0000313" key="8">
    <source>
        <dbReference type="Proteomes" id="UP000198866"/>
    </source>
</evidence>
<dbReference type="GO" id="GO:0032993">
    <property type="term" value="C:protein-DNA complex"/>
    <property type="evidence" value="ECO:0007669"/>
    <property type="project" value="TreeGrafter"/>
</dbReference>
<dbReference type="GO" id="GO:0001217">
    <property type="term" value="F:DNA-binding transcription repressor activity"/>
    <property type="evidence" value="ECO:0007669"/>
    <property type="project" value="TreeGrafter"/>
</dbReference>
<evidence type="ECO:0000256" key="3">
    <source>
        <dbReference type="ARBA" id="ARBA00022490"/>
    </source>
</evidence>
<gene>
    <name evidence="7" type="ORF">SAMN05192539_102390</name>
</gene>
<evidence type="ECO:0000256" key="5">
    <source>
        <dbReference type="SAM" id="MobiDB-lite"/>
    </source>
</evidence>
<evidence type="ECO:0000256" key="1">
    <source>
        <dbReference type="ARBA" id="ARBA00004453"/>
    </source>
</evidence>